<evidence type="ECO:0000256" key="1">
    <source>
        <dbReference type="SAM" id="Phobius"/>
    </source>
</evidence>
<feature type="transmembrane region" description="Helical" evidence="1">
    <location>
        <begin position="35"/>
        <end position="53"/>
    </location>
</feature>
<sequence length="66" mass="7360">MKRLKIVLPTMLIVAVLATWMLGKYHSAVQLQVRILISLGGALLSGVLTFFLSKQDIDHVDEKPNK</sequence>
<organism evidence="2 3">
    <name type="scientific">Bacillus salipaludis</name>
    <dbReference type="NCBI Taxonomy" id="2547811"/>
    <lineage>
        <taxon>Bacteria</taxon>
        <taxon>Bacillati</taxon>
        <taxon>Bacillota</taxon>
        <taxon>Bacilli</taxon>
        <taxon>Bacillales</taxon>
        <taxon>Bacillaceae</taxon>
        <taxon>Bacillus</taxon>
    </lineage>
</organism>
<gene>
    <name evidence="2" type="ORF">ACJEBI_22000</name>
</gene>
<evidence type="ECO:0008006" key="4">
    <source>
        <dbReference type="Google" id="ProtNLM"/>
    </source>
</evidence>
<keyword evidence="1" id="KW-1133">Transmembrane helix</keyword>
<protein>
    <recommendedName>
        <fullName evidence="4">Histidine kinase</fullName>
    </recommendedName>
</protein>
<dbReference type="EMBL" id="JBJHQH010000020">
    <property type="protein sequence ID" value="MFK9094133.1"/>
    <property type="molecule type" value="Genomic_DNA"/>
</dbReference>
<reference evidence="2 3" key="1">
    <citation type="submission" date="2024-11" db="EMBL/GenBank/DDBJ databases">
        <authorList>
            <person name="Lucas J.A."/>
        </authorList>
    </citation>
    <scope>NUCLEOTIDE SEQUENCE [LARGE SCALE GENOMIC DNA]</scope>
    <source>
        <strain evidence="2 3">Z 5.4</strain>
    </source>
</reference>
<feature type="transmembrane region" description="Helical" evidence="1">
    <location>
        <begin position="6"/>
        <end position="23"/>
    </location>
</feature>
<evidence type="ECO:0000313" key="3">
    <source>
        <dbReference type="Proteomes" id="UP001623041"/>
    </source>
</evidence>
<name>A0ABW8RLC5_9BACI</name>
<dbReference type="Proteomes" id="UP001623041">
    <property type="component" value="Unassembled WGS sequence"/>
</dbReference>
<comment type="caution">
    <text evidence="2">The sequence shown here is derived from an EMBL/GenBank/DDBJ whole genome shotgun (WGS) entry which is preliminary data.</text>
</comment>
<keyword evidence="1" id="KW-0472">Membrane</keyword>
<dbReference type="RefSeq" id="WP_406582616.1">
    <property type="nucleotide sequence ID" value="NZ_JBJHQH010000020.1"/>
</dbReference>
<keyword evidence="1" id="KW-0812">Transmembrane</keyword>
<proteinExistence type="predicted"/>
<accession>A0ABW8RLC5</accession>
<keyword evidence="3" id="KW-1185">Reference proteome</keyword>
<evidence type="ECO:0000313" key="2">
    <source>
        <dbReference type="EMBL" id="MFK9094133.1"/>
    </source>
</evidence>